<feature type="domain" description="Thioredoxin" evidence="5">
    <location>
        <begin position="20"/>
        <end position="180"/>
    </location>
</feature>
<keyword evidence="4" id="KW-1015">Disulfide bond</keyword>
<dbReference type="PANTHER" id="PTHR12151">
    <property type="entry name" value="ELECTRON TRANSPORT PROTIN SCO1/SENC FAMILY MEMBER"/>
    <property type="match status" value="1"/>
</dbReference>
<evidence type="ECO:0000256" key="2">
    <source>
        <dbReference type="ARBA" id="ARBA00023008"/>
    </source>
</evidence>
<reference evidence="6" key="1">
    <citation type="submission" date="2016-07" db="EMBL/GenBank/DDBJ databases">
        <title>Comparative genomics of the Campylobacter concisus group.</title>
        <authorList>
            <person name="Miller W.G."/>
            <person name="Yee E."/>
            <person name="Chapman M.H."/>
            <person name="Huynh S."/>
            <person name="Bono J.L."/>
            <person name="On S.L.W."/>
            <person name="StLeger J."/>
            <person name="Foster G."/>
            <person name="Parker C.T."/>
        </authorList>
    </citation>
    <scope>NUCLEOTIDE SEQUENCE</scope>
    <source>
        <strain evidence="6">525.92</strain>
    </source>
</reference>
<evidence type="ECO:0000256" key="1">
    <source>
        <dbReference type="ARBA" id="ARBA00010996"/>
    </source>
</evidence>
<dbReference type="CDD" id="cd02968">
    <property type="entry name" value="SCO"/>
    <property type="match status" value="1"/>
</dbReference>
<dbReference type="STRING" id="360105.CCV52592_1941"/>
<dbReference type="AlphaFoldDB" id="A7GZN3"/>
<feature type="binding site" evidence="3">
    <location>
        <position position="61"/>
    </location>
    <ligand>
        <name>Cu cation</name>
        <dbReference type="ChEBI" id="CHEBI:23378"/>
    </ligand>
</feature>
<evidence type="ECO:0000313" key="6">
    <source>
        <dbReference type="EMBL" id="EAT99734.1"/>
    </source>
</evidence>
<feature type="binding site" evidence="3">
    <location>
        <position position="143"/>
    </location>
    <ligand>
        <name>Cu cation</name>
        <dbReference type="ChEBI" id="CHEBI:23378"/>
    </ligand>
</feature>
<feature type="binding site" evidence="3">
    <location>
        <position position="57"/>
    </location>
    <ligand>
        <name>Cu cation</name>
        <dbReference type="ChEBI" id="CHEBI:23378"/>
    </ligand>
</feature>
<dbReference type="RefSeq" id="WP_011992542.1">
    <property type="nucleotide sequence ID" value="NC_009715.2"/>
</dbReference>
<sequence>MKKVFGFLVFLLICGGALFLLIKPNKYDFTADSANGQVTLKNFDGKYKAIYFGFLFCPDVCPTTLSLLGEQLEALKRDDFELIFVTLDPERDTPENLTLMAQNFYKNSIGLKMKNLAQVTKHYGVKFKKVQLKDSALDYSIAHSSSIYLLDKEGKFFSEISNLTKENIKDNLQNMIKERP</sequence>
<dbReference type="InterPro" id="IPR003782">
    <property type="entry name" value="SCO1/SenC"/>
</dbReference>
<dbReference type="PROSITE" id="PS51352">
    <property type="entry name" value="THIOREDOXIN_2"/>
    <property type="match status" value="1"/>
</dbReference>
<proteinExistence type="inferred from homology"/>
<dbReference type="Gene3D" id="3.40.30.10">
    <property type="entry name" value="Glutaredoxin"/>
    <property type="match status" value="1"/>
</dbReference>
<keyword evidence="3" id="KW-0479">Metal-binding</keyword>
<dbReference type="EMBL" id="CP000767">
    <property type="protein sequence ID" value="EAT99734.1"/>
    <property type="molecule type" value="Genomic_DNA"/>
</dbReference>
<dbReference type="GO" id="GO:0046872">
    <property type="term" value="F:metal ion binding"/>
    <property type="evidence" value="ECO:0007669"/>
    <property type="project" value="UniProtKB-KW"/>
</dbReference>
<gene>
    <name evidence="6" type="ORF">CCV52592_1941</name>
</gene>
<evidence type="ECO:0000313" key="7">
    <source>
        <dbReference type="Proteomes" id="UP000006380"/>
    </source>
</evidence>
<dbReference type="OrthoDB" id="9790194at2"/>
<dbReference type="SUPFAM" id="SSF52833">
    <property type="entry name" value="Thioredoxin-like"/>
    <property type="match status" value="1"/>
</dbReference>
<evidence type="ECO:0000259" key="5">
    <source>
        <dbReference type="PROSITE" id="PS51352"/>
    </source>
</evidence>
<protein>
    <submittedName>
        <fullName evidence="6">Cytochrome oxidase biogenesis protein, Sco1/SenC/PrrC family</fullName>
    </submittedName>
</protein>
<dbReference type="PANTHER" id="PTHR12151:SF25">
    <property type="entry name" value="LINALOOL DEHYDRATASE_ISOMERASE DOMAIN-CONTAINING PROTEIN"/>
    <property type="match status" value="1"/>
</dbReference>
<comment type="similarity">
    <text evidence="1">Belongs to the SCO1/2 family.</text>
</comment>
<keyword evidence="2 3" id="KW-0186">Copper</keyword>
<feature type="disulfide bond" description="Redox-active" evidence="4">
    <location>
        <begin position="57"/>
        <end position="61"/>
    </location>
</feature>
<organism evidence="6 7">
    <name type="scientific">Campylobacter curvus (strain 525.92)</name>
    <dbReference type="NCBI Taxonomy" id="360105"/>
    <lineage>
        <taxon>Bacteria</taxon>
        <taxon>Pseudomonadati</taxon>
        <taxon>Campylobacterota</taxon>
        <taxon>Epsilonproteobacteria</taxon>
        <taxon>Campylobacterales</taxon>
        <taxon>Campylobacteraceae</taxon>
        <taxon>Campylobacter</taxon>
    </lineage>
</organism>
<name>A7GZN3_CAMC5</name>
<keyword evidence="7" id="KW-1185">Reference proteome</keyword>
<evidence type="ECO:0000256" key="4">
    <source>
        <dbReference type="PIRSR" id="PIRSR603782-2"/>
    </source>
</evidence>
<dbReference type="HOGENOM" id="CLU_050131_3_3_7"/>
<evidence type="ECO:0000256" key="3">
    <source>
        <dbReference type="PIRSR" id="PIRSR603782-1"/>
    </source>
</evidence>
<accession>A7GZN3</accession>
<dbReference type="InterPro" id="IPR036249">
    <property type="entry name" value="Thioredoxin-like_sf"/>
</dbReference>
<dbReference type="InterPro" id="IPR013766">
    <property type="entry name" value="Thioredoxin_domain"/>
</dbReference>
<dbReference type="KEGG" id="ccv:CCV52592_1941"/>
<dbReference type="Proteomes" id="UP000006380">
    <property type="component" value="Chromosome"/>
</dbReference>
<dbReference type="Pfam" id="PF02630">
    <property type="entry name" value="SCO1-SenC"/>
    <property type="match status" value="1"/>
</dbReference>